<reference evidence="6 7" key="1">
    <citation type="submission" date="2017-03" db="EMBL/GenBank/DDBJ databases">
        <title>Genome Survey of Euroglyphus maynei.</title>
        <authorList>
            <person name="Arlian L.G."/>
            <person name="Morgan M.S."/>
            <person name="Rider S.D."/>
        </authorList>
    </citation>
    <scope>NUCLEOTIDE SEQUENCE [LARGE SCALE GENOMIC DNA]</scope>
    <source>
        <strain evidence="6">Arlian Lab</strain>
        <tissue evidence="6">Whole body</tissue>
    </source>
</reference>
<organism evidence="6 7">
    <name type="scientific">Euroglyphus maynei</name>
    <name type="common">Mayne's house dust mite</name>
    <dbReference type="NCBI Taxonomy" id="6958"/>
    <lineage>
        <taxon>Eukaryota</taxon>
        <taxon>Metazoa</taxon>
        <taxon>Ecdysozoa</taxon>
        <taxon>Arthropoda</taxon>
        <taxon>Chelicerata</taxon>
        <taxon>Arachnida</taxon>
        <taxon>Acari</taxon>
        <taxon>Acariformes</taxon>
        <taxon>Sarcoptiformes</taxon>
        <taxon>Astigmata</taxon>
        <taxon>Psoroptidia</taxon>
        <taxon>Analgoidea</taxon>
        <taxon>Pyroglyphidae</taxon>
        <taxon>Pyroglyphinae</taxon>
        <taxon>Euroglyphus</taxon>
    </lineage>
</organism>
<name>A0A1Y3BQQ2_EURMA</name>
<keyword evidence="4" id="KW-1133">Transmembrane helix</keyword>
<accession>A0A1Y3BQQ2</accession>
<proteinExistence type="predicted"/>
<comment type="caution">
    <text evidence="6">The sequence shown here is derived from an EMBL/GenBank/DDBJ whole genome shotgun (WGS) entry which is preliminary data.</text>
</comment>
<dbReference type="PANTHER" id="PTHR48041">
    <property type="entry name" value="ABC TRANSPORTER G FAMILY MEMBER 28"/>
    <property type="match status" value="1"/>
</dbReference>
<keyword evidence="2" id="KW-0813">Transport</keyword>
<dbReference type="SUPFAM" id="SSF52540">
    <property type="entry name" value="P-loop containing nucleoside triphosphate hydrolases"/>
    <property type="match status" value="1"/>
</dbReference>
<evidence type="ECO:0008006" key="8">
    <source>
        <dbReference type="Google" id="ProtNLM"/>
    </source>
</evidence>
<keyword evidence="5" id="KW-0472">Membrane</keyword>
<evidence type="ECO:0000256" key="4">
    <source>
        <dbReference type="ARBA" id="ARBA00022989"/>
    </source>
</evidence>
<evidence type="ECO:0000256" key="3">
    <source>
        <dbReference type="ARBA" id="ARBA00022692"/>
    </source>
</evidence>
<dbReference type="OrthoDB" id="245989at2759"/>
<comment type="subcellular location">
    <subcellularLocation>
        <location evidence="1">Membrane</location>
        <topology evidence="1">Multi-pass membrane protein</topology>
    </subcellularLocation>
</comment>
<keyword evidence="3" id="KW-0812">Transmembrane</keyword>
<evidence type="ECO:0000313" key="7">
    <source>
        <dbReference type="Proteomes" id="UP000194236"/>
    </source>
</evidence>
<dbReference type="GO" id="GO:0016020">
    <property type="term" value="C:membrane"/>
    <property type="evidence" value="ECO:0007669"/>
    <property type="project" value="UniProtKB-SubCell"/>
</dbReference>
<dbReference type="Gene3D" id="3.40.50.300">
    <property type="entry name" value="P-loop containing nucleotide triphosphate hydrolases"/>
    <property type="match status" value="1"/>
</dbReference>
<gene>
    <name evidence="6" type="ORF">BLA29_011671</name>
</gene>
<dbReference type="EMBL" id="MUJZ01008760">
    <property type="protein sequence ID" value="OTF82374.1"/>
    <property type="molecule type" value="Genomic_DNA"/>
</dbReference>
<dbReference type="PANTHER" id="PTHR48041:SF139">
    <property type="entry name" value="PROTEIN SCARLET"/>
    <property type="match status" value="1"/>
</dbReference>
<feature type="non-terminal residue" evidence="6">
    <location>
        <position position="177"/>
    </location>
</feature>
<evidence type="ECO:0000256" key="1">
    <source>
        <dbReference type="ARBA" id="ARBA00004141"/>
    </source>
</evidence>
<evidence type="ECO:0000256" key="2">
    <source>
        <dbReference type="ARBA" id="ARBA00022448"/>
    </source>
</evidence>
<dbReference type="GO" id="GO:0042626">
    <property type="term" value="F:ATPase-coupled transmembrane transporter activity"/>
    <property type="evidence" value="ECO:0007669"/>
    <property type="project" value="TreeGrafter"/>
</dbReference>
<protein>
    <recommendedName>
        <fullName evidence="8">ABC transporter family G domain-containing protein</fullName>
    </recommendedName>
</protein>
<evidence type="ECO:0000256" key="5">
    <source>
        <dbReference type="ARBA" id="ARBA00023136"/>
    </source>
</evidence>
<evidence type="ECO:0000313" key="6">
    <source>
        <dbReference type="EMBL" id="OTF82374.1"/>
    </source>
</evidence>
<sequence length="177" mass="20090">MSIESKPPFLFVDEPTTGLDSESALVVMKCLRRLSMNGMTVMVSIHAPSSDILNLFDQLYILAKGGVCIYSGHPEQLRPHLLRVTGIQLNEDDSPIQEYLRIASNNIDDDEQVRKLTRQSMNNDHQRIMIAQLEDGGESRNSFKSISSGIPNYSKKFLFSDLFIQFRRLLHLSFIAD</sequence>
<keyword evidence="7" id="KW-1185">Reference proteome</keyword>
<dbReference type="Proteomes" id="UP000194236">
    <property type="component" value="Unassembled WGS sequence"/>
</dbReference>
<dbReference type="AlphaFoldDB" id="A0A1Y3BQQ2"/>
<dbReference type="InterPro" id="IPR027417">
    <property type="entry name" value="P-loop_NTPase"/>
</dbReference>
<dbReference type="InterPro" id="IPR050352">
    <property type="entry name" value="ABCG_transporters"/>
</dbReference>